<sequence>MNIHIITSSYPATPEDPSGTAGLFVRQFALELAAIGHGVIVQPVARKNAYRPDPGISIVPTPWKGGDRELASMDLMDPRNWLVFLHFFRRGVRNTLEIDEKHLIDRTLCMWAVPSGIFGLAGKLKKNVPYDVWALGSDIWKIRKVPLLGKMVLTKIMRNADRVFADGMQLCKEVRDLTGVPCKLLHSSRRLPPPEKRLFVHDPKELRHFLFVGRYHENKGPDLLIKAVALLPHDIKESIRVHMFGLGPMEIKLKSMISTMQLEKCIYLHGSIQAGEFSNYLDSASFLVIPSRIESIPVVFSDAIQMGTPVVSMPVGDLGQIIKEFRCGIVAREVSAEALAAALKEASHMDKDSYRDGIAKAYTEFDIGGAVKKWLNLNSGNYVEVP</sequence>
<reference evidence="3" key="1">
    <citation type="submission" date="2018-03" db="EMBL/GenBank/DDBJ databases">
        <authorList>
            <person name="Zecchin S."/>
        </authorList>
    </citation>
    <scope>NUCLEOTIDE SEQUENCE [LARGE SCALE GENOMIC DNA]</scope>
</reference>
<dbReference type="PANTHER" id="PTHR12526:SF630">
    <property type="entry name" value="GLYCOSYLTRANSFERASE"/>
    <property type="match status" value="1"/>
</dbReference>
<dbReference type="PANTHER" id="PTHR12526">
    <property type="entry name" value="GLYCOSYLTRANSFERASE"/>
    <property type="match status" value="1"/>
</dbReference>
<dbReference type="AlphaFoldDB" id="A0A2U3QF12"/>
<dbReference type="GO" id="GO:0016757">
    <property type="term" value="F:glycosyltransferase activity"/>
    <property type="evidence" value="ECO:0007669"/>
    <property type="project" value="InterPro"/>
</dbReference>
<accession>A0A2U3QF12</accession>
<organism evidence="2 3">
    <name type="scientific">Candidatus Sulfobium mesophilum</name>
    <dbReference type="NCBI Taxonomy" id="2016548"/>
    <lineage>
        <taxon>Bacteria</taxon>
        <taxon>Pseudomonadati</taxon>
        <taxon>Nitrospirota</taxon>
        <taxon>Nitrospiria</taxon>
        <taxon>Nitrospirales</taxon>
        <taxon>Nitrospiraceae</taxon>
        <taxon>Candidatus Sulfobium</taxon>
    </lineage>
</organism>
<dbReference type="EMBL" id="OUUY01000042">
    <property type="protein sequence ID" value="SPP99935.1"/>
    <property type="molecule type" value="Genomic_DNA"/>
</dbReference>
<dbReference type="OrthoDB" id="9802525at2"/>
<feature type="domain" description="Glycosyl transferase family 1" evidence="1">
    <location>
        <begin position="204"/>
        <end position="353"/>
    </location>
</feature>
<evidence type="ECO:0000313" key="3">
    <source>
        <dbReference type="Proteomes" id="UP000245125"/>
    </source>
</evidence>
<proteinExistence type="predicted"/>
<evidence type="ECO:0000313" key="2">
    <source>
        <dbReference type="EMBL" id="SPP99935.1"/>
    </source>
</evidence>
<dbReference type="SUPFAM" id="SSF53756">
    <property type="entry name" value="UDP-Glycosyltransferase/glycogen phosphorylase"/>
    <property type="match status" value="1"/>
</dbReference>
<name>A0A2U3QF12_9BACT</name>
<dbReference type="Pfam" id="PF00534">
    <property type="entry name" value="Glycos_transf_1"/>
    <property type="match status" value="1"/>
</dbReference>
<dbReference type="Proteomes" id="UP000245125">
    <property type="component" value="Unassembled WGS sequence"/>
</dbReference>
<keyword evidence="2" id="KW-0808">Transferase</keyword>
<dbReference type="Gene3D" id="3.40.50.2000">
    <property type="entry name" value="Glycogen Phosphorylase B"/>
    <property type="match status" value="2"/>
</dbReference>
<protein>
    <submittedName>
        <fullName evidence="2">Putative Glycosyl transferase group 1</fullName>
    </submittedName>
</protein>
<gene>
    <name evidence="2" type="ORF">NBG4_1360002</name>
</gene>
<evidence type="ECO:0000259" key="1">
    <source>
        <dbReference type="Pfam" id="PF00534"/>
    </source>
</evidence>
<keyword evidence="3" id="KW-1185">Reference proteome</keyword>
<dbReference type="InterPro" id="IPR001296">
    <property type="entry name" value="Glyco_trans_1"/>
</dbReference>